<dbReference type="PANTHER" id="PTHR32494">
    <property type="entry name" value="ALLANTOATE DEIMINASE-RELATED"/>
    <property type="match status" value="1"/>
</dbReference>
<protein>
    <submittedName>
        <fullName evidence="4">M20 family metallo-hydrolase</fullName>
    </submittedName>
</protein>
<accession>A0ABY5Y2I2</accession>
<keyword evidence="5" id="KW-1185">Reference proteome</keyword>
<proteinExistence type="inferred from homology"/>
<gene>
    <name evidence="4" type="ORF">JBF11_00160</name>
</gene>
<dbReference type="InterPro" id="IPR036264">
    <property type="entry name" value="Bact_exopeptidase_dim_dom"/>
</dbReference>
<dbReference type="PIRSF" id="PIRSF001235">
    <property type="entry name" value="Amidase_carbamoylase"/>
    <property type="match status" value="1"/>
</dbReference>
<organism evidence="4 5">
    <name type="scientific">Taurinivorans muris</name>
    <dbReference type="NCBI Taxonomy" id="2787751"/>
    <lineage>
        <taxon>Bacteria</taxon>
        <taxon>Pseudomonadati</taxon>
        <taxon>Thermodesulfobacteriota</taxon>
        <taxon>Desulfovibrionia</taxon>
        <taxon>Desulfovibrionales</taxon>
        <taxon>Desulfovibrionaceae</taxon>
        <taxon>Taurinivorans</taxon>
    </lineage>
</organism>
<evidence type="ECO:0000313" key="5">
    <source>
        <dbReference type="Proteomes" id="UP001058120"/>
    </source>
</evidence>
<dbReference type="PANTHER" id="PTHR32494:SF5">
    <property type="entry name" value="ALLANTOATE AMIDOHYDROLASE"/>
    <property type="match status" value="1"/>
</dbReference>
<evidence type="ECO:0000256" key="2">
    <source>
        <dbReference type="ARBA" id="ARBA00022801"/>
    </source>
</evidence>
<evidence type="ECO:0000259" key="3">
    <source>
        <dbReference type="Pfam" id="PF07687"/>
    </source>
</evidence>
<dbReference type="Gene3D" id="3.30.70.360">
    <property type="match status" value="1"/>
</dbReference>
<dbReference type="InterPro" id="IPR011650">
    <property type="entry name" value="Peptidase_M20_dimer"/>
</dbReference>
<dbReference type="RefSeq" id="WP_334315371.1">
    <property type="nucleotide sequence ID" value="NZ_CP065938.1"/>
</dbReference>
<dbReference type="SUPFAM" id="SSF55031">
    <property type="entry name" value="Bacterial exopeptidase dimerisation domain"/>
    <property type="match status" value="1"/>
</dbReference>
<dbReference type="EMBL" id="CP065938">
    <property type="protein sequence ID" value="UWX05784.1"/>
    <property type="molecule type" value="Genomic_DNA"/>
</dbReference>
<dbReference type="InterPro" id="IPR010158">
    <property type="entry name" value="Amidase_Cbmase"/>
</dbReference>
<evidence type="ECO:0000256" key="1">
    <source>
        <dbReference type="ARBA" id="ARBA00006153"/>
    </source>
</evidence>
<feature type="domain" description="Peptidase M20 dimerisation" evidence="3">
    <location>
        <begin position="210"/>
        <end position="311"/>
    </location>
</feature>
<comment type="similarity">
    <text evidence="1">Belongs to the peptidase M20 family.</text>
</comment>
<dbReference type="SUPFAM" id="SSF53187">
    <property type="entry name" value="Zn-dependent exopeptidases"/>
    <property type="match status" value="1"/>
</dbReference>
<dbReference type="Gene3D" id="3.40.630.10">
    <property type="entry name" value="Zn peptidases"/>
    <property type="match status" value="1"/>
</dbReference>
<dbReference type="NCBIfam" id="TIGR01879">
    <property type="entry name" value="hydantase"/>
    <property type="match status" value="1"/>
</dbReference>
<sequence>MQEQRLLDSLAFLAKNCNDTPWLGVTRFSWSAADRKARRYISAELEKIGITAHTDGIGNIHGIYKGKTDKPAIVIGSHLDTVKNGGNYDGTYGVAAALEVLRSLYDKNHIPERDIEFIAFAEEEGSNFGNTCLGSKAITGQISENDLKSIRNKDVSAWDLLRQFGLQPQNLIHEQVDPQKILAFLEIHIEQNEILYKKNIPLGIVTAICGMRLYAIRIEGRSDHAASPMLGRADPMAAFAEIAYSMEKLWKDGVLPEDFSCTIGNIRCLPNAGIVIPSQVDFTIDIRHIDIETLEKGWKRIEAMINAVQEKRNIRLTVERLSASGGTAMAEFVKNTFAQSARELNAPVHYLQSGPAHDAASMGHNVPVGLLFVPSIDGLSHCPEENTSPEHLILGAKVFENAVLALAEQK</sequence>
<dbReference type="InterPro" id="IPR002933">
    <property type="entry name" value="Peptidase_M20"/>
</dbReference>
<name>A0ABY5Y2I2_9BACT</name>
<dbReference type="CDD" id="cd03884">
    <property type="entry name" value="M20_bAS"/>
    <property type="match status" value="1"/>
</dbReference>
<evidence type="ECO:0000313" key="4">
    <source>
        <dbReference type="EMBL" id="UWX05784.1"/>
    </source>
</evidence>
<reference evidence="4" key="1">
    <citation type="submission" date="2020-12" db="EMBL/GenBank/DDBJ databases">
        <title>Taurinivorans muris gen. nov., sp. nov., fundamental and realized metabolic niche of a ubiquitous sulfidogenic bacterium in the murine intestine.</title>
        <authorList>
            <person name="Ye H."/>
            <person name="Hanson B.T."/>
            <person name="Loy A."/>
        </authorList>
    </citation>
    <scope>NUCLEOTIDE SEQUENCE</scope>
    <source>
        <strain evidence="4">LT0009</strain>
    </source>
</reference>
<dbReference type="Proteomes" id="UP001058120">
    <property type="component" value="Chromosome"/>
</dbReference>
<dbReference type="Pfam" id="PF07687">
    <property type="entry name" value="M20_dimer"/>
    <property type="match status" value="1"/>
</dbReference>
<keyword evidence="2" id="KW-0378">Hydrolase</keyword>
<dbReference type="Pfam" id="PF01546">
    <property type="entry name" value="Peptidase_M20"/>
    <property type="match status" value="1"/>
</dbReference>